<feature type="region of interest" description="Disordered" evidence="1">
    <location>
        <begin position="226"/>
        <end position="295"/>
    </location>
</feature>
<keyword evidence="2" id="KW-0812">Transmembrane</keyword>
<dbReference type="PANTHER" id="PTHR36132">
    <property type="entry name" value="TRANSMEMBRANE PROTEIN 221"/>
    <property type="match status" value="1"/>
</dbReference>
<feature type="transmembrane region" description="Helical" evidence="2">
    <location>
        <begin position="38"/>
        <end position="60"/>
    </location>
</feature>
<keyword evidence="2" id="KW-1133">Transmembrane helix</keyword>
<evidence type="ECO:0000313" key="3">
    <source>
        <dbReference type="Ensembl" id="ENSGACP00000017314.2"/>
    </source>
</evidence>
<dbReference type="OMA" id="RSDWFFH"/>
<organism evidence="3 4">
    <name type="scientific">Gasterosteus aculeatus aculeatus</name>
    <name type="common">three-spined stickleback</name>
    <dbReference type="NCBI Taxonomy" id="481459"/>
    <lineage>
        <taxon>Eukaryota</taxon>
        <taxon>Metazoa</taxon>
        <taxon>Chordata</taxon>
        <taxon>Craniata</taxon>
        <taxon>Vertebrata</taxon>
        <taxon>Euteleostomi</taxon>
        <taxon>Actinopterygii</taxon>
        <taxon>Neopterygii</taxon>
        <taxon>Teleostei</taxon>
        <taxon>Neoteleostei</taxon>
        <taxon>Acanthomorphata</taxon>
        <taxon>Eupercaria</taxon>
        <taxon>Perciformes</taxon>
        <taxon>Cottioidei</taxon>
        <taxon>Gasterosteales</taxon>
        <taxon>Gasterosteidae</taxon>
        <taxon>Gasterosteus</taxon>
    </lineage>
</organism>
<feature type="transmembrane region" description="Helical" evidence="2">
    <location>
        <begin position="144"/>
        <end position="168"/>
    </location>
</feature>
<dbReference type="GeneTree" id="ENSGT00940000165199"/>
<keyword evidence="4" id="KW-1185">Reference proteome</keyword>
<name>G3PI87_GASAC</name>
<dbReference type="STRING" id="69293.ENSGACP00000017314"/>
<dbReference type="InParanoid" id="G3PI87"/>
<dbReference type="Proteomes" id="UP000007635">
    <property type="component" value="Chromosome VIII"/>
</dbReference>
<keyword evidence="2" id="KW-0472">Membrane</keyword>
<protein>
    <submittedName>
        <fullName evidence="3">Transmembrane protein 221</fullName>
    </submittedName>
</protein>
<dbReference type="eggNOG" id="ENOG502RTGK">
    <property type="taxonomic scope" value="Eukaryota"/>
</dbReference>
<feature type="transmembrane region" description="Helical" evidence="2">
    <location>
        <begin position="80"/>
        <end position="103"/>
    </location>
</feature>
<feature type="transmembrane region" description="Helical" evidence="2">
    <location>
        <begin position="174"/>
        <end position="196"/>
    </location>
</feature>
<dbReference type="InterPro" id="IPR029201">
    <property type="entry name" value="Jiraiya"/>
</dbReference>
<dbReference type="InterPro" id="IPR053101">
    <property type="entry name" value="TM221"/>
</dbReference>
<dbReference type="RefSeq" id="XP_040040456.1">
    <property type="nucleotide sequence ID" value="XM_040184522.1"/>
</dbReference>
<dbReference type="GeneID" id="120823993"/>
<evidence type="ECO:0000256" key="2">
    <source>
        <dbReference type="SAM" id="Phobius"/>
    </source>
</evidence>
<dbReference type="Ensembl" id="ENSGACT00000017348.2">
    <property type="protein sequence ID" value="ENSGACP00000017314.2"/>
    <property type="gene ID" value="ENSGACG00000013096.2"/>
</dbReference>
<feature type="compositionally biased region" description="Basic and acidic residues" evidence="1">
    <location>
        <begin position="226"/>
        <end position="239"/>
    </location>
</feature>
<dbReference type="Bgee" id="ENSGACG00000013096">
    <property type="expression patterns" value="Expressed in muscle tissue and 11 other cell types or tissues"/>
</dbReference>
<dbReference type="Pfam" id="PF15038">
    <property type="entry name" value="Jiraiya"/>
    <property type="match status" value="1"/>
</dbReference>
<reference evidence="3" key="2">
    <citation type="submission" date="2025-08" db="UniProtKB">
        <authorList>
            <consortium name="Ensembl"/>
        </authorList>
    </citation>
    <scope>IDENTIFICATION</scope>
</reference>
<accession>G3PI87</accession>
<dbReference type="PANTHER" id="PTHR36132:SF1">
    <property type="entry name" value="TRANSMEMBRANE PROTEIN 221"/>
    <property type="match status" value="1"/>
</dbReference>
<evidence type="ECO:0000256" key="1">
    <source>
        <dbReference type="SAM" id="MobiDB-lite"/>
    </source>
</evidence>
<dbReference type="FunCoup" id="G3PI87">
    <property type="interactions" value="81"/>
</dbReference>
<sequence length="335" mass="36451">MRSFNQKVRAGKRRNFFFLILCRNLEIKMTLKYSQRSLIVLSLLGILSAVMSVLSVILIFQLRTVQTGEKESPPPSTSSLIPAQIWAVLLPVCTVLCALSLSLHLSSVVVCLLHGYFSTEVCGGEDDAERADWFLLDSRAVRHVAIGLFCLGVSVYLAAMSIFMLLIFEVETGVASACVLSSGILVLLVIVIHTLVKASRGGKRGGGGDRLDTLFHNDRGVCDVPAPRRRELKVGADKPRMHRSQSHLQQQMSYPPCGDPRPPQYQQPQYSAAGGHAGDKDGYSSGGSGSRMHRTLSTESGLLQAQAKPWNGVNNEMRSVLARKSGISAKDSTLV</sequence>
<reference evidence="3 4" key="1">
    <citation type="journal article" date="2021" name="G3 (Bethesda)">
        <title>Improved contiguity of the threespine stickleback genome using long-read sequencing.</title>
        <authorList>
            <person name="Nath S."/>
            <person name="Shaw D.E."/>
            <person name="White M.A."/>
        </authorList>
    </citation>
    <scope>NUCLEOTIDE SEQUENCE [LARGE SCALE GENOMIC DNA]</scope>
    <source>
        <strain evidence="3 4">Lake Benthic</strain>
    </source>
</reference>
<evidence type="ECO:0000313" key="4">
    <source>
        <dbReference type="Proteomes" id="UP000007635"/>
    </source>
</evidence>
<dbReference type="KEGG" id="gat:120823993"/>
<reference evidence="3" key="3">
    <citation type="submission" date="2025-09" db="UniProtKB">
        <authorList>
            <consortium name="Ensembl"/>
        </authorList>
    </citation>
    <scope>IDENTIFICATION</scope>
</reference>
<dbReference type="CTD" id="100130519"/>
<dbReference type="AlphaFoldDB" id="G3PI87"/>
<proteinExistence type="predicted"/>